<keyword evidence="3" id="KW-0812">Transmembrane</keyword>
<evidence type="ECO:0000256" key="1">
    <source>
        <dbReference type="ARBA" id="ARBA00022741"/>
    </source>
</evidence>
<keyword evidence="6" id="KW-1185">Reference proteome</keyword>
<dbReference type="SMART" id="SM00220">
    <property type="entry name" value="S_TKc"/>
    <property type="match status" value="1"/>
</dbReference>
<evidence type="ECO:0000256" key="2">
    <source>
        <dbReference type="ARBA" id="ARBA00022840"/>
    </source>
</evidence>
<dbReference type="GO" id="GO:0005524">
    <property type="term" value="F:ATP binding"/>
    <property type="evidence" value="ECO:0007669"/>
    <property type="project" value="UniProtKB-KW"/>
</dbReference>
<keyword evidence="3" id="KW-1133">Transmembrane helix</keyword>
<dbReference type="RefSeq" id="WP_127078229.1">
    <property type="nucleotide sequence ID" value="NZ_RSCL01000001.1"/>
</dbReference>
<reference evidence="5" key="1">
    <citation type="submission" date="2018-12" db="EMBL/GenBank/DDBJ databases">
        <authorList>
            <person name="Will S."/>
            <person name="Neumann-Schaal M."/>
            <person name="Henke P."/>
        </authorList>
    </citation>
    <scope>NUCLEOTIDE SEQUENCE</scope>
    <source>
        <strain evidence="5">PCC 7102</strain>
    </source>
</reference>
<dbReference type="OrthoDB" id="5518868at2"/>
<dbReference type="CDD" id="cd14014">
    <property type="entry name" value="STKc_PknB_like"/>
    <property type="match status" value="1"/>
</dbReference>
<accession>A0A433VUW2</accession>
<dbReference type="Pfam" id="PF00069">
    <property type="entry name" value="Pkinase"/>
    <property type="match status" value="1"/>
</dbReference>
<dbReference type="GO" id="GO:0004674">
    <property type="term" value="F:protein serine/threonine kinase activity"/>
    <property type="evidence" value="ECO:0007669"/>
    <property type="project" value="TreeGrafter"/>
</dbReference>
<dbReference type="SUPFAM" id="SSF56112">
    <property type="entry name" value="Protein kinase-like (PK-like)"/>
    <property type="match status" value="1"/>
</dbReference>
<evidence type="ECO:0000313" key="5">
    <source>
        <dbReference type="EMBL" id="RUT09845.1"/>
    </source>
</evidence>
<evidence type="ECO:0000313" key="6">
    <source>
        <dbReference type="Proteomes" id="UP000271624"/>
    </source>
</evidence>
<feature type="transmembrane region" description="Helical" evidence="3">
    <location>
        <begin position="369"/>
        <end position="390"/>
    </location>
</feature>
<dbReference type="InterPro" id="IPR011009">
    <property type="entry name" value="Kinase-like_dom_sf"/>
</dbReference>
<dbReference type="InterPro" id="IPR008271">
    <property type="entry name" value="Ser/Thr_kinase_AS"/>
</dbReference>
<organism evidence="5 6">
    <name type="scientific">Dulcicalothrix desertica PCC 7102</name>
    <dbReference type="NCBI Taxonomy" id="232991"/>
    <lineage>
        <taxon>Bacteria</taxon>
        <taxon>Bacillati</taxon>
        <taxon>Cyanobacteriota</taxon>
        <taxon>Cyanophyceae</taxon>
        <taxon>Nostocales</taxon>
        <taxon>Calotrichaceae</taxon>
        <taxon>Dulcicalothrix</taxon>
    </lineage>
</organism>
<name>A0A433VUW2_9CYAN</name>
<keyword evidence="3" id="KW-0472">Membrane</keyword>
<dbReference type="Proteomes" id="UP000271624">
    <property type="component" value="Unassembled WGS sequence"/>
</dbReference>
<sequence length="525" mass="60420">MTLPKELFNNRYQIKKELGRNTGRRTFLAQDLETKQLVVIKLLIFNDNFRWDDLKLFEREVETLKSLSHPAIPKYIEYFSVDTPSIKGFAFVQSYINARPLQEYLDSGRTFSESEVKQLAKSLLLVLDYLHSHQPPVIHRDIKPSNILLVNRSAHHIGDVYLVDFGSVQTATPHNGTMTIVGTYGYMAPEQFAGKVSYASDLYSLGATLIHLVTGVEPIDLPSSNLQIQFEEAVNISSTFRDWLKLMTHPSLNKRFNSVQSALTALESGELTIKKPPLSNISLKKTADCINICIPYGSFPSTKKSYWQVINNIKKDYRQAWYGKIFDMVSLRGFWTWLICVFLCSVIAIICVGFPMIAFLMVLPESIRYLVLFLAATSVIMSITTPNFSFNLKDFYKATIPDEKIRFDIKNLTYVDALHLNINQQDITLAFTYPSQAQTTENYIIFKQPRQNISKITFENKSYKIIVTGTDENGKKQTEQKEIPPRLYIWVDQNRYGLNYKLSTPELYWLAEELSYFLDIPITWE</sequence>
<dbReference type="PANTHER" id="PTHR24363">
    <property type="entry name" value="SERINE/THREONINE PROTEIN KINASE"/>
    <property type="match status" value="1"/>
</dbReference>
<proteinExistence type="predicted"/>
<evidence type="ECO:0000256" key="3">
    <source>
        <dbReference type="SAM" id="Phobius"/>
    </source>
</evidence>
<protein>
    <recommendedName>
        <fullName evidence="4">Protein kinase domain-containing protein</fullName>
    </recommendedName>
</protein>
<feature type="transmembrane region" description="Helical" evidence="3">
    <location>
        <begin position="334"/>
        <end position="363"/>
    </location>
</feature>
<keyword evidence="2" id="KW-0067">ATP-binding</keyword>
<dbReference type="PROSITE" id="PS50011">
    <property type="entry name" value="PROTEIN_KINASE_DOM"/>
    <property type="match status" value="1"/>
</dbReference>
<reference evidence="5" key="2">
    <citation type="journal article" date="2019" name="Genome Biol. Evol.">
        <title>Day and night: Metabolic profiles and evolutionary relationships of six axenic non-marine cyanobacteria.</title>
        <authorList>
            <person name="Will S.E."/>
            <person name="Henke P."/>
            <person name="Boedeker C."/>
            <person name="Huang S."/>
            <person name="Brinkmann H."/>
            <person name="Rohde M."/>
            <person name="Jarek M."/>
            <person name="Friedl T."/>
            <person name="Seufert S."/>
            <person name="Schumacher M."/>
            <person name="Overmann J."/>
            <person name="Neumann-Schaal M."/>
            <person name="Petersen J."/>
        </authorList>
    </citation>
    <scope>NUCLEOTIDE SEQUENCE [LARGE SCALE GENOMIC DNA]</scope>
    <source>
        <strain evidence="5">PCC 7102</strain>
    </source>
</reference>
<gene>
    <name evidence="5" type="ORF">DSM106972_003400</name>
</gene>
<dbReference type="InterPro" id="IPR000719">
    <property type="entry name" value="Prot_kinase_dom"/>
</dbReference>
<keyword evidence="1" id="KW-0547">Nucleotide-binding</keyword>
<comment type="caution">
    <text evidence="5">The sequence shown here is derived from an EMBL/GenBank/DDBJ whole genome shotgun (WGS) entry which is preliminary data.</text>
</comment>
<dbReference type="PANTHER" id="PTHR24363:SF7">
    <property type="entry name" value="SERINE_THREONINE-PROTEIN KINASE-LIKE PROTEIN E"/>
    <property type="match status" value="1"/>
</dbReference>
<dbReference type="EMBL" id="RSCL01000001">
    <property type="protein sequence ID" value="RUT09845.1"/>
    <property type="molecule type" value="Genomic_DNA"/>
</dbReference>
<evidence type="ECO:0000259" key="4">
    <source>
        <dbReference type="PROSITE" id="PS50011"/>
    </source>
</evidence>
<dbReference type="PROSITE" id="PS00108">
    <property type="entry name" value="PROTEIN_KINASE_ST"/>
    <property type="match status" value="1"/>
</dbReference>
<feature type="domain" description="Protein kinase" evidence="4">
    <location>
        <begin position="12"/>
        <end position="273"/>
    </location>
</feature>
<dbReference type="AlphaFoldDB" id="A0A433VUW2"/>
<dbReference type="Gene3D" id="1.10.510.10">
    <property type="entry name" value="Transferase(Phosphotransferase) domain 1"/>
    <property type="match status" value="1"/>
</dbReference>